<dbReference type="Proteomes" id="UP000251120">
    <property type="component" value="Chromosome"/>
</dbReference>
<dbReference type="Proteomes" id="UP000681131">
    <property type="component" value="Chromosome"/>
</dbReference>
<evidence type="ECO:0000313" key="1">
    <source>
        <dbReference type="EMBL" id="AXA33677.1"/>
    </source>
</evidence>
<dbReference type="EMBL" id="CP043424">
    <property type="protein sequence ID" value="QIW11910.1"/>
    <property type="molecule type" value="Genomic_DNA"/>
</dbReference>
<dbReference type="PANTHER" id="PTHR10000">
    <property type="entry name" value="PHOSPHOSERINE PHOSPHATASE"/>
    <property type="match status" value="1"/>
</dbReference>
<dbReference type="InterPro" id="IPR006379">
    <property type="entry name" value="HAD-SF_hydro_IIB"/>
</dbReference>
<dbReference type="GO" id="GO:0005829">
    <property type="term" value="C:cytosol"/>
    <property type="evidence" value="ECO:0007669"/>
    <property type="project" value="TreeGrafter"/>
</dbReference>
<dbReference type="InterPro" id="IPR036412">
    <property type="entry name" value="HAD-like_sf"/>
</dbReference>
<reference evidence="2 4" key="2">
    <citation type="submission" date="2019-08" db="EMBL/GenBank/DDBJ databases">
        <title>Complete genome sequences of Francisella adeliensis (FSC1325 and FSC1326).</title>
        <authorList>
            <person name="Ohrman C."/>
            <person name="Uneklint I."/>
            <person name="Vallesi A."/>
            <person name="Karlsson L."/>
            <person name="Sjodin A."/>
        </authorList>
    </citation>
    <scope>NUCLEOTIDE SEQUENCE [LARGE SCALE GENOMIC DNA]</scope>
    <source>
        <strain evidence="2 4">FSC1325</strain>
    </source>
</reference>
<dbReference type="RefSeq" id="WP_112869850.1">
    <property type="nucleotide sequence ID" value="NZ_CP021781.1"/>
</dbReference>
<evidence type="ECO:0000313" key="2">
    <source>
        <dbReference type="EMBL" id="QIW11910.1"/>
    </source>
</evidence>
<evidence type="ECO:0000313" key="4">
    <source>
        <dbReference type="Proteomes" id="UP000681131"/>
    </source>
</evidence>
<dbReference type="InterPro" id="IPR000150">
    <property type="entry name" value="Cof"/>
</dbReference>
<dbReference type="SFLD" id="SFLDS00003">
    <property type="entry name" value="Haloacid_Dehalogenase"/>
    <property type="match status" value="1"/>
</dbReference>
<dbReference type="NCBIfam" id="TIGR00099">
    <property type="entry name" value="Cof-subfamily"/>
    <property type="match status" value="1"/>
</dbReference>
<dbReference type="Gene3D" id="3.40.50.1000">
    <property type="entry name" value="HAD superfamily/HAD-like"/>
    <property type="match status" value="1"/>
</dbReference>
<name>A0A2Z4XXQ6_9GAMM</name>
<dbReference type="GO" id="GO:0016791">
    <property type="term" value="F:phosphatase activity"/>
    <property type="evidence" value="ECO:0007669"/>
    <property type="project" value="TreeGrafter"/>
</dbReference>
<dbReference type="PANTHER" id="PTHR10000:SF25">
    <property type="entry name" value="PHOSPHATASE YKRA-RELATED"/>
    <property type="match status" value="1"/>
</dbReference>
<dbReference type="NCBIfam" id="TIGR01484">
    <property type="entry name" value="HAD-SF-IIB"/>
    <property type="match status" value="1"/>
</dbReference>
<dbReference type="EMBL" id="CP021781">
    <property type="protein sequence ID" value="AXA33677.1"/>
    <property type="molecule type" value="Genomic_DNA"/>
</dbReference>
<dbReference type="OrthoDB" id="5498330at2"/>
<dbReference type="InterPro" id="IPR023214">
    <property type="entry name" value="HAD_sf"/>
</dbReference>
<dbReference type="SFLD" id="SFLDG01140">
    <property type="entry name" value="C2.B:_Phosphomannomutase_and_P"/>
    <property type="match status" value="1"/>
</dbReference>
<dbReference type="KEGG" id="fad:CDH04_04290"/>
<keyword evidence="4" id="KW-1185">Reference proteome</keyword>
<keyword evidence="2" id="KW-0378">Hydrolase</keyword>
<gene>
    <name evidence="1" type="ORF">CDH04_04290</name>
    <name evidence="2" type="ORF">FZC43_04295</name>
</gene>
<dbReference type="GO" id="GO:0000287">
    <property type="term" value="F:magnesium ion binding"/>
    <property type="evidence" value="ECO:0007669"/>
    <property type="project" value="UniProtKB-ARBA"/>
</dbReference>
<dbReference type="SUPFAM" id="SSF56784">
    <property type="entry name" value="HAD-like"/>
    <property type="match status" value="1"/>
</dbReference>
<evidence type="ECO:0000313" key="3">
    <source>
        <dbReference type="Proteomes" id="UP000251120"/>
    </source>
</evidence>
<protein>
    <submittedName>
        <fullName evidence="2">HAD family hydrolase</fullName>
    </submittedName>
    <submittedName>
        <fullName evidence="1">Haloacid dehalogenase</fullName>
    </submittedName>
</protein>
<reference evidence="1 3" key="1">
    <citation type="submission" date="2017-06" db="EMBL/GenBank/DDBJ databases">
        <title>Complete genome of Francisella adeliensis.</title>
        <authorList>
            <person name="Vallesi A."/>
            <person name="Sjodin A."/>
        </authorList>
    </citation>
    <scope>NUCLEOTIDE SEQUENCE [LARGE SCALE GENOMIC DNA]</scope>
    <source>
        <strain evidence="1 3">FDC440</strain>
    </source>
</reference>
<accession>A0A2Z4XXQ6</accession>
<dbReference type="Pfam" id="PF08282">
    <property type="entry name" value="Hydrolase_3"/>
    <property type="match status" value="1"/>
</dbReference>
<dbReference type="AlphaFoldDB" id="A0A2Z4XXQ6"/>
<organism evidence="1 3">
    <name type="scientific">Francisella adeliensis</name>
    <dbReference type="NCBI Taxonomy" id="2007306"/>
    <lineage>
        <taxon>Bacteria</taxon>
        <taxon>Pseudomonadati</taxon>
        <taxon>Pseudomonadota</taxon>
        <taxon>Gammaproteobacteria</taxon>
        <taxon>Thiotrichales</taxon>
        <taxon>Francisellaceae</taxon>
        <taxon>Francisella</taxon>
    </lineage>
</organism>
<sequence>MKKAFFFDIDGTLVHKVGDKLVVSDKNIQAIKKLRDQGYKTFIATGRSQGFIPPTILDLPMDGYVTANGSVVEIVGKIIYEKLLPQEALNHVLEFCEKHNHDWLFEGEFAYTNNLKSEALIAFYESVVVNKDKIFEADHSNLGNKTIYNALILGYDVDVVGLQHTLGDEVVTAPHPAHGYVDCYLKGNTKADGINKAIKHLGLEDYETYAFGDGNNDLEMFGRVDVAVAMENATDELKQKASFITNSNNDDGVYHAIAKIEGWNTI</sequence>
<dbReference type="Gene3D" id="3.30.1240.10">
    <property type="match status" value="1"/>
</dbReference>
<proteinExistence type="predicted"/>